<evidence type="ECO:0000256" key="1">
    <source>
        <dbReference type="SAM" id="MobiDB-lite"/>
    </source>
</evidence>
<keyword evidence="3" id="KW-1185">Reference proteome</keyword>
<feature type="compositionally biased region" description="Basic and acidic residues" evidence="1">
    <location>
        <begin position="46"/>
        <end position="56"/>
    </location>
</feature>
<name>A0ABQ2MGU7_9ACTN</name>
<dbReference type="EMBL" id="BMMP01000010">
    <property type="protein sequence ID" value="GGO51501.1"/>
    <property type="molecule type" value="Genomic_DNA"/>
</dbReference>
<feature type="region of interest" description="Disordered" evidence="1">
    <location>
        <begin position="1"/>
        <end position="56"/>
    </location>
</feature>
<evidence type="ECO:0000313" key="3">
    <source>
        <dbReference type="Proteomes" id="UP000631535"/>
    </source>
</evidence>
<comment type="caution">
    <text evidence="2">The sequence shown here is derived from an EMBL/GenBank/DDBJ whole genome shotgun (WGS) entry which is preliminary data.</text>
</comment>
<organism evidence="2 3">
    <name type="scientific">Streptomyces daqingensis</name>
    <dbReference type="NCBI Taxonomy" id="1472640"/>
    <lineage>
        <taxon>Bacteria</taxon>
        <taxon>Bacillati</taxon>
        <taxon>Actinomycetota</taxon>
        <taxon>Actinomycetes</taxon>
        <taxon>Kitasatosporales</taxon>
        <taxon>Streptomycetaceae</taxon>
        <taxon>Streptomyces</taxon>
    </lineage>
</organism>
<protein>
    <submittedName>
        <fullName evidence="2">Uncharacterized protein</fullName>
    </submittedName>
</protein>
<reference evidence="3" key="1">
    <citation type="journal article" date="2019" name="Int. J. Syst. Evol. Microbiol.">
        <title>The Global Catalogue of Microorganisms (GCM) 10K type strain sequencing project: providing services to taxonomists for standard genome sequencing and annotation.</title>
        <authorList>
            <consortium name="The Broad Institute Genomics Platform"/>
            <consortium name="The Broad Institute Genome Sequencing Center for Infectious Disease"/>
            <person name="Wu L."/>
            <person name="Ma J."/>
        </authorList>
    </citation>
    <scope>NUCLEOTIDE SEQUENCE [LARGE SCALE GENOMIC DNA]</scope>
    <source>
        <strain evidence="3">CGMCC 4.7178</strain>
    </source>
</reference>
<accession>A0ABQ2MGU7</accession>
<sequence length="56" mass="5756">MTVGPAARTAWAVAAGPHPGVAQEKTVGRRTTGSPLGSEEAAQPWETERSGLGRDV</sequence>
<evidence type="ECO:0000313" key="2">
    <source>
        <dbReference type="EMBL" id="GGO51501.1"/>
    </source>
</evidence>
<gene>
    <name evidence="2" type="ORF">GCM10012287_33670</name>
</gene>
<dbReference type="Proteomes" id="UP000631535">
    <property type="component" value="Unassembled WGS sequence"/>
</dbReference>
<proteinExistence type="predicted"/>